<dbReference type="EMBL" id="KV744909">
    <property type="protein sequence ID" value="OCK81757.1"/>
    <property type="molecule type" value="Genomic_DNA"/>
</dbReference>
<dbReference type="OrthoDB" id="2796277at2759"/>
<sequence length="537" mass="61319">MKLLQSFPATHHELLKHYYAQYDAGIQSGKYEPFVYPWGIFGAALAVVYLLIPHQTSPLLRRARFLAFAWIACFAAYTIKYCRARNMTSAFGIGIISAWSVIWLATILVVNDAQTDFQRIERLEGVTGKSTDPGPNGTLQEVGKGEIDTHKAVRTAPKGPGHLGPGQRHGPFAWQPYPLSPFIERLDWVLDILCNFRGMGWNWQISGLPPPPKWIQEQLRENSGSELSKRDPRVGLDGTSVYQTRSELLWANIKTLVTGYLFLDFLKVVMNHDPYFWGIMDRPPPSYLPSIIANYPILLRLYRLAVSQYVIKWSLQTLFCMLPLFVVGILGPSIIGARAEPWMHPDTWGSYSNVLDRGLAGWWSGWWHQTFRFAFEEPSRKLIAMTGINPRSITAKLLQLFIAFLLSGFVHACSSYTQPGYTYPIRGPFLYFTLQAFGITAEVFLTKAVDWTGIQKHVPKAVRRFFTFVYVHVWFYHTSPLLCDDFARGGLWMYEPVPISPLRALGFGVDGDSWWCWGGQWVYLHRGNRWWKSGVAF</sequence>
<protein>
    <recommendedName>
        <fullName evidence="8">Wax synthase domain-containing protein</fullName>
    </recommendedName>
</protein>
<evidence type="ECO:0000256" key="7">
    <source>
        <dbReference type="SAM" id="Phobius"/>
    </source>
</evidence>
<evidence type="ECO:0000259" key="8">
    <source>
        <dbReference type="Pfam" id="PF13813"/>
    </source>
</evidence>
<feature type="transmembrane region" description="Helical" evidence="7">
    <location>
        <begin position="34"/>
        <end position="51"/>
    </location>
</feature>
<comment type="subcellular location">
    <subcellularLocation>
        <location evidence="1">Membrane</location>
        <topology evidence="1">Multi-pass membrane protein</topology>
    </subcellularLocation>
</comment>
<feature type="transmembrane region" description="Helical" evidence="7">
    <location>
        <begin position="318"/>
        <end position="339"/>
    </location>
</feature>
<evidence type="ECO:0000256" key="3">
    <source>
        <dbReference type="ARBA" id="ARBA00022679"/>
    </source>
</evidence>
<dbReference type="PANTHER" id="PTHR31595:SF67">
    <property type="entry name" value="WAX SYNTHASE DOMAIN-CONTAINING PROTEIN"/>
    <property type="match status" value="1"/>
</dbReference>
<evidence type="ECO:0000256" key="2">
    <source>
        <dbReference type="ARBA" id="ARBA00007282"/>
    </source>
</evidence>
<reference evidence="9 10" key="1">
    <citation type="journal article" date="2016" name="Nat. Commun.">
        <title>Ectomycorrhizal ecology is imprinted in the genome of the dominant symbiotic fungus Cenococcum geophilum.</title>
        <authorList>
            <consortium name="DOE Joint Genome Institute"/>
            <person name="Peter M."/>
            <person name="Kohler A."/>
            <person name="Ohm R.A."/>
            <person name="Kuo A."/>
            <person name="Krutzmann J."/>
            <person name="Morin E."/>
            <person name="Arend M."/>
            <person name="Barry K.W."/>
            <person name="Binder M."/>
            <person name="Choi C."/>
            <person name="Clum A."/>
            <person name="Copeland A."/>
            <person name="Grisel N."/>
            <person name="Haridas S."/>
            <person name="Kipfer T."/>
            <person name="LaButti K."/>
            <person name="Lindquist E."/>
            <person name="Lipzen A."/>
            <person name="Maire R."/>
            <person name="Meier B."/>
            <person name="Mihaltcheva S."/>
            <person name="Molinier V."/>
            <person name="Murat C."/>
            <person name="Poggeler S."/>
            <person name="Quandt C.A."/>
            <person name="Sperisen C."/>
            <person name="Tritt A."/>
            <person name="Tisserant E."/>
            <person name="Crous P.W."/>
            <person name="Henrissat B."/>
            <person name="Nehls U."/>
            <person name="Egli S."/>
            <person name="Spatafora J.W."/>
            <person name="Grigoriev I.V."/>
            <person name="Martin F.M."/>
        </authorList>
    </citation>
    <scope>NUCLEOTIDE SEQUENCE [LARGE SCALE GENOMIC DNA]</scope>
    <source>
        <strain evidence="9 10">CBS 459.81</strain>
    </source>
</reference>
<dbReference type="GO" id="GO:0008374">
    <property type="term" value="F:O-acyltransferase activity"/>
    <property type="evidence" value="ECO:0007669"/>
    <property type="project" value="InterPro"/>
</dbReference>
<keyword evidence="4 7" id="KW-0812">Transmembrane</keyword>
<dbReference type="GO" id="GO:0016020">
    <property type="term" value="C:membrane"/>
    <property type="evidence" value="ECO:0007669"/>
    <property type="project" value="UniProtKB-SubCell"/>
</dbReference>
<comment type="similarity">
    <text evidence="2">Belongs to the wax synthase family.</text>
</comment>
<evidence type="ECO:0000313" key="9">
    <source>
        <dbReference type="EMBL" id="OCK81757.1"/>
    </source>
</evidence>
<keyword evidence="3" id="KW-0808">Transferase</keyword>
<dbReference type="GO" id="GO:0006629">
    <property type="term" value="P:lipid metabolic process"/>
    <property type="evidence" value="ECO:0007669"/>
    <property type="project" value="InterPro"/>
</dbReference>
<feature type="transmembrane region" description="Helical" evidence="7">
    <location>
        <begin position="248"/>
        <end position="266"/>
    </location>
</feature>
<evidence type="ECO:0000256" key="6">
    <source>
        <dbReference type="ARBA" id="ARBA00023136"/>
    </source>
</evidence>
<feature type="transmembrane region" description="Helical" evidence="7">
    <location>
        <begin position="286"/>
        <end position="306"/>
    </location>
</feature>
<feature type="domain" description="Wax synthase" evidence="8">
    <location>
        <begin position="357"/>
        <end position="420"/>
    </location>
</feature>
<dbReference type="InterPro" id="IPR044851">
    <property type="entry name" value="Wax_synthase"/>
</dbReference>
<dbReference type="PANTHER" id="PTHR31595">
    <property type="entry name" value="LONG-CHAIN-ALCOHOL O-FATTY-ACYLTRANSFERASE 3-RELATED"/>
    <property type="match status" value="1"/>
</dbReference>
<feature type="transmembrane region" description="Helical" evidence="7">
    <location>
        <begin position="91"/>
        <end position="110"/>
    </location>
</feature>
<accession>A0A8E2ED04</accession>
<dbReference type="InterPro" id="IPR032805">
    <property type="entry name" value="Wax_synthase_dom"/>
</dbReference>
<evidence type="ECO:0000256" key="4">
    <source>
        <dbReference type="ARBA" id="ARBA00022692"/>
    </source>
</evidence>
<gene>
    <name evidence="9" type="ORF">K432DRAFT_380982</name>
</gene>
<keyword evidence="5 7" id="KW-1133">Transmembrane helix</keyword>
<keyword evidence="10" id="KW-1185">Reference proteome</keyword>
<dbReference type="AlphaFoldDB" id="A0A8E2ED04"/>
<organism evidence="9 10">
    <name type="scientific">Lepidopterella palustris CBS 459.81</name>
    <dbReference type="NCBI Taxonomy" id="1314670"/>
    <lineage>
        <taxon>Eukaryota</taxon>
        <taxon>Fungi</taxon>
        <taxon>Dikarya</taxon>
        <taxon>Ascomycota</taxon>
        <taxon>Pezizomycotina</taxon>
        <taxon>Dothideomycetes</taxon>
        <taxon>Pleosporomycetidae</taxon>
        <taxon>Mytilinidiales</taxon>
        <taxon>Argynnaceae</taxon>
        <taxon>Lepidopterella</taxon>
    </lineage>
</organism>
<feature type="transmembrane region" description="Helical" evidence="7">
    <location>
        <begin position="63"/>
        <end position="79"/>
    </location>
</feature>
<dbReference type="Proteomes" id="UP000250266">
    <property type="component" value="Unassembled WGS sequence"/>
</dbReference>
<name>A0A8E2ED04_9PEZI</name>
<proteinExistence type="inferred from homology"/>
<evidence type="ECO:0000256" key="1">
    <source>
        <dbReference type="ARBA" id="ARBA00004141"/>
    </source>
</evidence>
<evidence type="ECO:0000313" key="10">
    <source>
        <dbReference type="Proteomes" id="UP000250266"/>
    </source>
</evidence>
<keyword evidence="6 7" id="KW-0472">Membrane</keyword>
<evidence type="ECO:0000256" key="5">
    <source>
        <dbReference type="ARBA" id="ARBA00022989"/>
    </source>
</evidence>
<dbReference type="Pfam" id="PF13813">
    <property type="entry name" value="MBOAT_2"/>
    <property type="match status" value="1"/>
</dbReference>